<dbReference type="SUPFAM" id="SSF53901">
    <property type="entry name" value="Thiolase-like"/>
    <property type="match status" value="1"/>
</dbReference>
<dbReference type="EMBL" id="SNYH01000002">
    <property type="protein sequence ID" value="TDQ28860.1"/>
    <property type="molecule type" value="Genomic_DNA"/>
</dbReference>
<dbReference type="Gene3D" id="3.40.47.10">
    <property type="match status" value="1"/>
</dbReference>
<reference evidence="2 3" key="1">
    <citation type="submission" date="2019-03" db="EMBL/GenBank/DDBJ databases">
        <title>Genomic Encyclopedia of Type Strains, Phase III (KMG-III): the genomes of soil and plant-associated and newly described type strains.</title>
        <authorList>
            <person name="Whitman W."/>
        </authorList>
    </citation>
    <scope>NUCLEOTIDE SEQUENCE [LARGE SCALE GENOMIC DNA]</scope>
    <source>
        <strain evidence="2 3">CECT 8283</strain>
    </source>
</reference>
<sequence length="337" mass="37543">MNSVYIHSGVSISAQNTFEEGIKEVEELKFTENSQVKAFKINYKEFLSPIASRRMATGVKMGVVAAKKVIQKAGEDTVDAIITGTGLGCVEDSEKFLNAVIDNDEQFLTPTSFIQSTHNTVAAQIALSIKNKGYNMTYVNGANSFEAALLDGMLLLNEENETVLVGGVDELGKRFINDYEKIYQQDVSFSEGANFFTLGARKKENSIAQLLNVEVFQEIDEDNLLKKIASFLEENSLKVSDIDAVILGINGDAYDSYYQKIQSELFTDTTQLKYKNLSGEFFTASAFGFYVATELLNKQELPTNCFFNSVKKEDYKTVLLYNQYLGKQHSLVLLTSC</sequence>
<protein>
    <submittedName>
        <fullName evidence="2">Beta-ketoacyl synthase-like protein</fullName>
    </submittedName>
</protein>
<dbReference type="AlphaFoldDB" id="A0A4R6THZ4"/>
<dbReference type="GO" id="GO:0016746">
    <property type="term" value="F:acyltransferase activity"/>
    <property type="evidence" value="ECO:0007669"/>
    <property type="project" value="InterPro"/>
</dbReference>
<feature type="domain" description="Beta-ketoacyl synthase-like N-terminal" evidence="1">
    <location>
        <begin position="45"/>
        <end position="170"/>
    </location>
</feature>
<dbReference type="RefSeq" id="WP_133535362.1">
    <property type="nucleotide sequence ID" value="NZ_SNYH01000002.1"/>
</dbReference>
<dbReference type="Proteomes" id="UP000295390">
    <property type="component" value="Unassembled WGS sequence"/>
</dbReference>
<dbReference type="InterPro" id="IPR016039">
    <property type="entry name" value="Thiolase-like"/>
</dbReference>
<dbReference type="OrthoDB" id="1404523at2"/>
<evidence type="ECO:0000313" key="3">
    <source>
        <dbReference type="Proteomes" id="UP000295390"/>
    </source>
</evidence>
<proteinExistence type="predicted"/>
<comment type="caution">
    <text evidence="2">The sequence shown here is derived from an EMBL/GenBank/DDBJ whole genome shotgun (WGS) entry which is preliminary data.</text>
</comment>
<evidence type="ECO:0000313" key="2">
    <source>
        <dbReference type="EMBL" id="TDQ28860.1"/>
    </source>
</evidence>
<dbReference type="InterPro" id="IPR014030">
    <property type="entry name" value="Ketoacyl_synth_N"/>
</dbReference>
<gene>
    <name evidence="2" type="ORF">DFQ07_1241</name>
</gene>
<accession>A0A4R6THZ4</accession>
<organism evidence="2 3">
    <name type="scientific">Tenacibaculum caenipelagi</name>
    <dbReference type="NCBI Taxonomy" id="1325435"/>
    <lineage>
        <taxon>Bacteria</taxon>
        <taxon>Pseudomonadati</taxon>
        <taxon>Bacteroidota</taxon>
        <taxon>Flavobacteriia</taxon>
        <taxon>Flavobacteriales</taxon>
        <taxon>Flavobacteriaceae</taxon>
        <taxon>Tenacibaculum</taxon>
    </lineage>
</organism>
<name>A0A4R6THZ4_9FLAO</name>
<evidence type="ECO:0000259" key="1">
    <source>
        <dbReference type="Pfam" id="PF13723"/>
    </source>
</evidence>
<dbReference type="Pfam" id="PF13723">
    <property type="entry name" value="Ketoacyl-synt_2"/>
    <property type="match status" value="1"/>
</dbReference>
<keyword evidence="3" id="KW-1185">Reference proteome</keyword>